<reference evidence="2 3" key="1">
    <citation type="submission" date="2019-10" db="EMBL/GenBank/DDBJ databases">
        <authorList>
            <person name="Jorgensen H.J."/>
            <person name="Tolsma S."/>
            <person name="Caruso S.M."/>
            <person name="Garlena R.A."/>
            <person name="Russell D.A."/>
            <person name="Pope W.H."/>
            <person name="Jacobs-Se D."/>
            <person name="Hatfull G.F."/>
        </authorList>
    </citation>
    <scope>NUCLEOTIDE SEQUENCE [LARGE SCALE GENOMIC DNA]</scope>
</reference>
<name>A0A5Q2WD04_9CAUD</name>
<dbReference type="Pfam" id="PF07098">
    <property type="entry name" value="DUF1360"/>
    <property type="match status" value="1"/>
</dbReference>
<proteinExistence type="predicted"/>
<dbReference type="GeneID" id="60321174"/>
<dbReference type="Proteomes" id="UP000370142">
    <property type="component" value="Segment"/>
</dbReference>
<keyword evidence="1" id="KW-1133">Transmembrane helix</keyword>
<dbReference type="KEGG" id="vg:60321174"/>
<evidence type="ECO:0000313" key="2">
    <source>
        <dbReference type="EMBL" id="QGH75258.1"/>
    </source>
</evidence>
<protein>
    <submittedName>
        <fullName evidence="2">Membrane protein</fullName>
    </submittedName>
</protein>
<dbReference type="InterPro" id="IPR010773">
    <property type="entry name" value="Mycophage_PG1_Gp7"/>
</dbReference>
<keyword evidence="1" id="KW-0812">Transmembrane</keyword>
<keyword evidence="3" id="KW-1185">Reference proteome</keyword>
<feature type="transmembrane region" description="Helical" evidence="1">
    <location>
        <begin position="73"/>
        <end position="97"/>
    </location>
</feature>
<dbReference type="RefSeq" id="YP_009949766.1">
    <property type="nucleotide sequence ID" value="NC_051584.1"/>
</dbReference>
<sequence length="137" mass="15601">MNLGYATLVLIVYVLAVMRLVRLINGDTILDRLRLWPAGKGRAAREAMLQESAMGHTESAERWRESMGRWNKVLYFIECPWCVGMWMSFGTAWAALFFHENVIVRYVGVALATSHLIGVCARFADTEEITIEDDDDE</sequence>
<evidence type="ECO:0000313" key="3">
    <source>
        <dbReference type="Proteomes" id="UP000370142"/>
    </source>
</evidence>
<accession>A0A5Q2WD04</accession>
<feature type="transmembrane region" description="Helical" evidence="1">
    <location>
        <begin position="6"/>
        <end position="24"/>
    </location>
</feature>
<dbReference type="EMBL" id="MN617843">
    <property type="protein sequence ID" value="QGH75258.1"/>
    <property type="molecule type" value="Genomic_DNA"/>
</dbReference>
<keyword evidence="1" id="KW-0472">Membrane</keyword>
<evidence type="ECO:0000256" key="1">
    <source>
        <dbReference type="SAM" id="Phobius"/>
    </source>
</evidence>
<gene>
    <name evidence="2" type="primary">10</name>
    <name evidence="2" type="ORF">SEA_QUESADILLA_10</name>
</gene>
<organism evidence="2 3">
    <name type="scientific">Mycobacterium phage Quesadilla</name>
    <dbReference type="NCBI Taxonomy" id="2664226"/>
    <lineage>
        <taxon>Viruses</taxon>
        <taxon>Duplodnaviria</taxon>
        <taxon>Heunggongvirae</taxon>
        <taxon>Uroviricota</taxon>
        <taxon>Caudoviricetes</taxon>
        <taxon>Bclasvirinae</taxon>
        <taxon>Quesadillavirus</taxon>
        <taxon>Quesadillavirus quesadilla</taxon>
    </lineage>
</organism>